<gene>
    <name evidence="1" type="ORF">CCAN12_720023</name>
</gene>
<reference evidence="1 2" key="1">
    <citation type="submission" date="2015-01" db="EMBL/GenBank/DDBJ databases">
        <authorList>
            <person name="Xiang T."/>
            <person name="Song Y."/>
            <person name="Huang L."/>
            <person name="Wang B."/>
            <person name="Wu P."/>
        </authorList>
    </citation>
    <scope>NUCLEOTIDE SEQUENCE [LARGE SCALE GENOMIC DNA]</scope>
    <source>
        <strain evidence="1 2">Cc12</strain>
    </source>
</reference>
<organism evidence="1 2">
    <name type="scientific">Capnocytophaga canimorsus</name>
    <dbReference type="NCBI Taxonomy" id="28188"/>
    <lineage>
        <taxon>Bacteria</taxon>
        <taxon>Pseudomonadati</taxon>
        <taxon>Bacteroidota</taxon>
        <taxon>Flavobacteriia</taxon>
        <taxon>Flavobacteriales</taxon>
        <taxon>Flavobacteriaceae</taxon>
        <taxon>Capnocytophaga</taxon>
    </lineage>
</organism>
<sequence length="66" mass="7572">MKKILVFGVLVLFLVGCSVNYIEERRDEGISLGTLLHNYDLWYVDINATRGHSKNSVFAKSLYNHL</sequence>
<dbReference type="PROSITE" id="PS51257">
    <property type="entry name" value="PROKAR_LIPOPROTEIN"/>
    <property type="match status" value="1"/>
</dbReference>
<dbReference type="Proteomes" id="UP000044026">
    <property type="component" value="Unassembled WGS sequence"/>
</dbReference>
<evidence type="ECO:0000313" key="1">
    <source>
        <dbReference type="EMBL" id="CEN38004.1"/>
    </source>
</evidence>
<proteinExistence type="predicted"/>
<dbReference type="AlphaFoldDB" id="A0A0B7HH54"/>
<protein>
    <recommendedName>
        <fullName evidence="3">Lipoprotein</fullName>
    </recommendedName>
</protein>
<name>A0A0B7HH54_9FLAO</name>
<evidence type="ECO:0008006" key="3">
    <source>
        <dbReference type="Google" id="ProtNLM"/>
    </source>
</evidence>
<accession>A0A0B7HH54</accession>
<evidence type="ECO:0000313" key="2">
    <source>
        <dbReference type="Proteomes" id="UP000044026"/>
    </source>
</evidence>
<dbReference type="EMBL" id="CDOE01000070">
    <property type="protein sequence ID" value="CEN38004.1"/>
    <property type="molecule type" value="Genomic_DNA"/>
</dbReference>